<evidence type="ECO:0000256" key="2">
    <source>
        <dbReference type="ARBA" id="ARBA00023015"/>
    </source>
</evidence>
<feature type="region of interest" description="Disordered" evidence="4">
    <location>
        <begin position="62"/>
        <end position="84"/>
    </location>
</feature>
<evidence type="ECO:0000313" key="5">
    <source>
        <dbReference type="EMBL" id="KAK5831341.1"/>
    </source>
</evidence>
<organism evidence="5 6">
    <name type="scientific">Gossypium arboreum</name>
    <name type="common">Tree cotton</name>
    <name type="synonym">Gossypium nanking</name>
    <dbReference type="NCBI Taxonomy" id="29729"/>
    <lineage>
        <taxon>Eukaryota</taxon>
        <taxon>Viridiplantae</taxon>
        <taxon>Streptophyta</taxon>
        <taxon>Embryophyta</taxon>
        <taxon>Tracheophyta</taxon>
        <taxon>Spermatophyta</taxon>
        <taxon>Magnoliopsida</taxon>
        <taxon>eudicotyledons</taxon>
        <taxon>Gunneridae</taxon>
        <taxon>Pentapetalae</taxon>
        <taxon>rosids</taxon>
        <taxon>malvids</taxon>
        <taxon>Malvales</taxon>
        <taxon>Malvaceae</taxon>
        <taxon>Malvoideae</taxon>
        <taxon>Gossypium</taxon>
    </lineage>
</organism>
<sequence>MCSNNTSNNVGVGWVANASEVLGVHGEYGSCSSRKEKNKRIPKRGPGVAELEKILREQGKSDGIEKGNINNGGVPSSCVAPSNSLPRRATTYLRNIPSPRTPPPLPPPSMTLHVNGTGAQNMCGNSRSKGVYISGSGIFSPEKVFLPVTWGSSETRNGPEPPKMAAGFTFPTPKLVSNRSDQNMFPPPMLQMNHGTCAQPSMIGIKKFKQMNLFPGSGILSSSSSAGVYQYHHVEPPSTQKSCHSYISTVLAEEHKACIIGGKRSRHNFPVENWPPPPPFYSQISGLNPSSSSTNNGVCVFNVGNIYRGSIASSPLELKAKRCGNEDGNPNDNDSALTLGPPITSSASTQNCQKDLPKYTKQFTFQEMKENTEEKRGAAVTAEATLDLKDGTYDCKEKKADFIDLNLKL</sequence>
<dbReference type="Proteomes" id="UP001358586">
    <property type="component" value="Chromosome 5"/>
</dbReference>
<evidence type="ECO:0000256" key="1">
    <source>
        <dbReference type="ARBA" id="ARBA00022491"/>
    </source>
</evidence>
<comment type="caution">
    <text evidence="5">The sequence shown here is derived from an EMBL/GenBank/DDBJ whole genome shotgun (WGS) entry which is preliminary data.</text>
</comment>
<keyword evidence="2" id="KW-0805">Transcription regulation</keyword>
<reference evidence="5 6" key="1">
    <citation type="submission" date="2023-03" db="EMBL/GenBank/DDBJ databases">
        <title>WGS of Gossypium arboreum.</title>
        <authorList>
            <person name="Yu D."/>
        </authorList>
    </citation>
    <scope>NUCLEOTIDE SEQUENCE [LARGE SCALE GENOMIC DNA]</scope>
    <source>
        <tissue evidence="5">Leaf</tissue>
    </source>
</reference>
<keyword evidence="3" id="KW-0804">Transcription</keyword>
<protein>
    <submittedName>
        <fullName evidence="5">Uncharacterized protein</fullName>
    </submittedName>
</protein>
<keyword evidence="6" id="KW-1185">Reference proteome</keyword>
<evidence type="ECO:0000256" key="4">
    <source>
        <dbReference type="SAM" id="MobiDB-lite"/>
    </source>
</evidence>
<dbReference type="PANTHER" id="PTHR33388">
    <property type="entry name" value="OS01G0212500 PROTEIN"/>
    <property type="match status" value="1"/>
</dbReference>
<evidence type="ECO:0000256" key="3">
    <source>
        <dbReference type="ARBA" id="ARBA00023163"/>
    </source>
</evidence>
<gene>
    <name evidence="5" type="ORF">PVK06_015137</name>
</gene>
<feature type="region of interest" description="Disordered" evidence="4">
    <location>
        <begin position="28"/>
        <end position="47"/>
    </location>
</feature>
<proteinExistence type="predicted"/>
<dbReference type="PANTHER" id="PTHR33388:SF19">
    <property type="entry name" value="SPOROCYTELESS-LIKE EAR-CONTAINING PROTEIN"/>
    <property type="match status" value="1"/>
</dbReference>
<keyword evidence="1" id="KW-0678">Repressor</keyword>
<dbReference type="InterPro" id="IPR040356">
    <property type="entry name" value="SPEAR"/>
</dbReference>
<name>A0ABR0PWH4_GOSAR</name>
<feature type="compositionally biased region" description="Polar residues" evidence="4">
    <location>
        <begin position="68"/>
        <end position="84"/>
    </location>
</feature>
<evidence type="ECO:0000313" key="6">
    <source>
        <dbReference type="Proteomes" id="UP001358586"/>
    </source>
</evidence>
<dbReference type="EMBL" id="JARKNE010000005">
    <property type="protein sequence ID" value="KAK5831341.1"/>
    <property type="molecule type" value="Genomic_DNA"/>
</dbReference>
<accession>A0ABR0PWH4</accession>